<comment type="similarity">
    <text evidence="3">In the N-terminal section; belongs to the enoyl-CoA hydratase/isomerase family.</text>
</comment>
<evidence type="ECO:0000256" key="7">
    <source>
        <dbReference type="ARBA" id="ARBA00023002"/>
    </source>
</evidence>
<dbReference type="InterPro" id="IPR006108">
    <property type="entry name" value="3HC_DH_C"/>
</dbReference>
<feature type="domain" description="3-hydroxyacyl-CoA dehydrogenase NAD binding" evidence="14">
    <location>
        <begin position="321"/>
        <end position="497"/>
    </location>
</feature>
<dbReference type="PANTHER" id="PTHR43612">
    <property type="entry name" value="TRIFUNCTIONAL ENZYME SUBUNIT ALPHA"/>
    <property type="match status" value="1"/>
</dbReference>
<name>A0A2S8GBM2_9BACT</name>
<dbReference type="EMBL" id="PUIA01000001">
    <property type="protein sequence ID" value="PQO41856.1"/>
    <property type="molecule type" value="Genomic_DNA"/>
</dbReference>
<evidence type="ECO:0000256" key="8">
    <source>
        <dbReference type="ARBA" id="ARBA00023027"/>
    </source>
</evidence>
<dbReference type="InterPro" id="IPR008927">
    <property type="entry name" value="6-PGluconate_DH-like_C_sf"/>
</dbReference>
<comment type="catalytic activity">
    <reaction evidence="12">
        <text>a (3S)-3-hydroxyacyl-CoA + NAD(+) = a 3-oxoacyl-CoA + NADH + H(+)</text>
        <dbReference type="Rhea" id="RHEA:22432"/>
        <dbReference type="ChEBI" id="CHEBI:15378"/>
        <dbReference type="ChEBI" id="CHEBI:57318"/>
        <dbReference type="ChEBI" id="CHEBI:57540"/>
        <dbReference type="ChEBI" id="CHEBI:57945"/>
        <dbReference type="ChEBI" id="CHEBI:90726"/>
        <dbReference type="EC" id="1.1.1.35"/>
    </reaction>
</comment>
<evidence type="ECO:0000256" key="12">
    <source>
        <dbReference type="ARBA" id="ARBA00049556"/>
    </source>
</evidence>
<evidence type="ECO:0000256" key="1">
    <source>
        <dbReference type="ARBA" id="ARBA00005005"/>
    </source>
</evidence>
<evidence type="ECO:0000259" key="13">
    <source>
        <dbReference type="Pfam" id="PF00725"/>
    </source>
</evidence>
<dbReference type="Gene3D" id="3.90.226.10">
    <property type="entry name" value="2-enoyl-CoA Hydratase, Chain A, domain 1"/>
    <property type="match status" value="1"/>
</dbReference>
<keyword evidence="10" id="KW-0456">Lyase</keyword>
<evidence type="ECO:0000256" key="2">
    <source>
        <dbReference type="ARBA" id="ARBA00007005"/>
    </source>
</evidence>
<keyword evidence="11" id="KW-0511">Multifunctional enzyme</keyword>
<dbReference type="GO" id="GO:0004300">
    <property type="term" value="F:enoyl-CoA hydratase activity"/>
    <property type="evidence" value="ECO:0007669"/>
    <property type="project" value="UniProtKB-EC"/>
</dbReference>
<comment type="pathway">
    <text evidence="1">Lipid metabolism; fatty acid beta-oxidation.</text>
</comment>
<dbReference type="PROSITE" id="PS00067">
    <property type="entry name" value="3HCDH"/>
    <property type="match status" value="1"/>
</dbReference>
<evidence type="ECO:0000256" key="5">
    <source>
        <dbReference type="ARBA" id="ARBA00022832"/>
    </source>
</evidence>
<proteinExistence type="inferred from homology"/>
<dbReference type="PANTHER" id="PTHR43612:SF3">
    <property type="entry name" value="TRIFUNCTIONAL ENZYME SUBUNIT ALPHA, MITOCHONDRIAL"/>
    <property type="match status" value="1"/>
</dbReference>
<dbReference type="Pfam" id="PF00378">
    <property type="entry name" value="ECH_1"/>
    <property type="match status" value="1"/>
</dbReference>
<keyword evidence="9" id="KW-0443">Lipid metabolism</keyword>
<keyword evidence="8" id="KW-0520">NAD</keyword>
<evidence type="ECO:0000256" key="9">
    <source>
        <dbReference type="ARBA" id="ARBA00023098"/>
    </source>
</evidence>
<dbReference type="InterPro" id="IPR029045">
    <property type="entry name" value="ClpP/crotonase-like_dom_sf"/>
</dbReference>
<dbReference type="EC" id="4.2.1.17" evidence="4"/>
<dbReference type="Proteomes" id="UP000240009">
    <property type="component" value="Unassembled WGS sequence"/>
</dbReference>
<dbReference type="OrthoDB" id="9771883at2"/>
<dbReference type="GO" id="GO:0016509">
    <property type="term" value="F:long-chain (3S)-3-hydroxyacyl-CoA dehydrogenase (NAD+) activity"/>
    <property type="evidence" value="ECO:0007669"/>
    <property type="project" value="TreeGrafter"/>
</dbReference>
<protein>
    <recommendedName>
        <fullName evidence="4">enoyl-CoA hydratase</fullName>
        <ecNumber evidence="4">4.2.1.17</ecNumber>
    </recommendedName>
</protein>
<dbReference type="InterPro" id="IPR001753">
    <property type="entry name" value="Enoyl-CoA_hydra/iso"/>
</dbReference>
<dbReference type="SUPFAM" id="SSF51735">
    <property type="entry name" value="NAD(P)-binding Rossmann-fold domains"/>
    <property type="match status" value="1"/>
</dbReference>
<keyword evidence="5" id="KW-0276">Fatty acid metabolism</keyword>
<dbReference type="Pfam" id="PF02737">
    <property type="entry name" value="3HCDH_N"/>
    <property type="match status" value="1"/>
</dbReference>
<dbReference type="FunFam" id="3.40.50.720:FF:000009">
    <property type="entry name" value="Fatty oxidation complex, alpha subunit"/>
    <property type="match status" value="1"/>
</dbReference>
<keyword evidence="7" id="KW-0560">Oxidoreductase</keyword>
<evidence type="ECO:0000256" key="11">
    <source>
        <dbReference type="ARBA" id="ARBA00023268"/>
    </source>
</evidence>
<dbReference type="GO" id="GO:0006635">
    <property type="term" value="P:fatty acid beta-oxidation"/>
    <property type="evidence" value="ECO:0007669"/>
    <property type="project" value="UniProtKB-UniPathway"/>
</dbReference>
<reference evidence="15 16" key="1">
    <citation type="submission" date="2018-02" db="EMBL/GenBank/DDBJ databases">
        <title>Comparative genomes isolates from brazilian mangrove.</title>
        <authorList>
            <person name="Araujo J.E."/>
            <person name="Taketani R.G."/>
            <person name="Silva M.C.P."/>
            <person name="Loureco M.V."/>
            <person name="Andreote F.D."/>
        </authorList>
    </citation>
    <scope>NUCLEOTIDE SEQUENCE [LARGE SCALE GENOMIC DNA]</scope>
    <source>
        <strain evidence="15 16">HEX-2 MGV</strain>
    </source>
</reference>
<organism evidence="15 16">
    <name type="scientific">Blastopirellula marina</name>
    <dbReference type="NCBI Taxonomy" id="124"/>
    <lineage>
        <taxon>Bacteria</taxon>
        <taxon>Pseudomonadati</taxon>
        <taxon>Planctomycetota</taxon>
        <taxon>Planctomycetia</taxon>
        <taxon>Pirellulales</taxon>
        <taxon>Pirellulaceae</taxon>
        <taxon>Blastopirellula</taxon>
    </lineage>
</organism>
<dbReference type="Pfam" id="PF00725">
    <property type="entry name" value="3HCDH"/>
    <property type="match status" value="1"/>
</dbReference>
<dbReference type="InterPro" id="IPR006180">
    <property type="entry name" value="3-OHacyl-CoA_DH_CS"/>
</dbReference>
<evidence type="ECO:0000313" key="16">
    <source>
        <dbReference type="Proteomes" id="UP000240009"/>
    </source>
</evidence>
<gene>
    <name evidence="15" type="ORF">C5Y96_00340</name>
</gene>
<dbReference type="CDD" id="cd06558">
    <property type="entry name" value="crotonase-like"/>
    <property type="match status" value="1"/>
</dbReference>
<evidence type="ECO:0000256" key="6">
    <source>
        <dbReference type="ARBA" id="ARBA00022963"/>
    </source>
</evidence>
<dbReference type="Gene3D" id="3.40.50.720">
    <property type="entry name" value="NAD(P)-binding Rossmann-like Domain"/>
    <property type="match status" value="1"/>
</dbReference>
<keyword evidence="6" id="KW-0442">Lipid degradation</keyword>
<evidence type="ECO:0000256" key="10">
    <source>
        <dbReference type="ARBA" id="ARBA00023239"/>
    </source>
</evidence>
<evidence type="ECO:0000313" key="15">
    <source>
        <dbReference type="EMBL" id="PQO41856.1"/>
    </source>
</evidence>
<dbReference type="InterPro" id="IPR050136">
    <property type="entry name" value="FA_oxidation_alpha_subunit"/>
</dbReference>
<evidence type="ECO:0000259" key="14">
    <source>
        <dbReference type="Pfam" id="PF02737"/>
    </source>
</evidence>
<comment type="similarity">
    <text evidence="2">In the central section; belongs to the 3-hydroxyacyl-CoA dehydrogenase family.</text>
</comment>
<evidence type="ECO:0000256" key="4">
    <source>
        <dbReference type="ARBA" id="ARBA00012076"/>
    </source>
</evidence>
<sequence>MAPNSSIKLSFPEQDIACLTFDLPDKGANILSHPVMEELAGHLDTLADRDDIVGVIIDSAKPSIFIAGADINEFAASMEVDEKRTYEMSRRGQDLFGRLHANKWLTVAAINGTCVGGGTELALGCDRRIVSTHEKTEIGLPEVKLGIYPGWGGTVRLSRLVGLGNAVKMITSGESVSPQMALKLGLADDMVPADQLVQAAIRMIREEQETGQYLNDRAERIKPIAINETELGFLGATASAYIQQQTKGQYPAPLAALETLLGGAMVDAQSALEAEAQGMAKLFGTPVNAALINVFLLTDRNKKDSGVEGDGPQPRKLQSASVIGAGIMGSGIAAANLKRGLTVTLNDANPEALERGASSVLDEVSFDKDTRSKSVERAIHFAGRLHSTTSGDELIGSDIVIEAVVENLELKRKIFAGLEDKLPAEAILASNTSTLPITKLAENLKHPERFVGIHFFNPVRKMKLVEVIRGEKTSDETAATAVAYAKGLGKFPIVVNDGPGFLVNRLLFPYMNEATQLLQDGVDMKRIDKVSVKFGMPMGPIALYDMVGIDTSFYAGRTMYDAFPDRTLVSPILPALIKNERLGTKKGYGFYNHEKKKGRPEPDPMALELIARYVDAPEREITDEEIQHRLILPMLLEATRALDEGIVRDPRDVDLGLIFGIGFPPFKGGLLFWADTVGAKALVEWLEPLQALGKRFAPTPMLLDMAKESSKFYDRTSD</sequence>
<dbReference type="RefSeq" id="WP_105349563.1">
    <property type="nucleotide sequence ID" value="NZ_PUIA01000001.1"/>
</dbReference>
<feature type="domain" description="3-hydroxyacyl-CoA dehydrogenase C-terminal" evidence="13">
    <location>
        <begin position="500"/>
        <end position="592"/>
    </location>
</feature>
<comment type="caution">
    <text evidence="15">The sequence shown here is derived from an EMBL/GenBank/DDBJ whole genome shotgun (WGS) entry which is preliminary data.</text>
</comment>
<dbReference type="InterPro" id="IPR036291">
    <property type="entry name" value="NAD(P)-bd_dom_sf"/>
</dbReference>
<dbReference type="AlphaFoldDB" id="A0A2S8GBM2"/>
<dbReference type="InterPro" id="IPR006176">
    <property type="entry name" value="3-OHacyl-CoA_DH_NAD-bd"/>
</dbReference>
<dbReference type="GO" id="GO:0070403">
    <property type="term" value="F:NAD+ binding"/>
    <property type="evidence" value="ECO:0007669"/>
    <property type="project" value="InterPro"/>
</dbReference>
<dbReference type="UniPathway" id="UPA00659"/>
<evidence type="ECO:0000256" key="3">
    <source>
        <dbReference type="ARBA" id="ARBA00008750"/>
    </source>
</evidence>
<dbReference type="SUPFAM" id="SSF48179">
    <property type="entry name" value="6-phosphogluconate dehydrogenase C-terminal domain-like"/>
    <property type="match status" value="2"/>
</dbReference>
<accession>A0A2S8GBM2</accession>
<dbReference type="SUPFAM" id="SSF52096">
    <property type="entry name" value="ClpP/crotonase"/>
    <property type="match status" value="1"/>
</dbReference>
<dbReference type="Gene3D" id="1.10.1040.50">
    <property type="match status" value="1"/>
</dbReference>